<feature type="region of interest" description="Disordered" evidence="1">
    <location>
        <begin position="139"/>
        <end position="164"/>
    </location>
</feature>
<feature type="compositionally biased region" description="Basic and acidic residues" evidence="1">
    <location>
        <begin position="612"/>
        <end position="638"/>
    </location>
</feature>
<keyword evidence="2" id="KW-1185">Reference proteome</keyword>
<feature type="compositionally biased region" description="Basic and acidic residues" evidence="1">
    <location>
        <begin position="8"/>
        <end position="28"/>
    </location>
</feature>
<evidence type="ECO:0000256" key="1">
    <source>
        <dbReference type="SAM" id="MobiDB-lite"/>
    </source>
</evidence>
<evidence type="ECO:0000313" key="2">
    <source>
        <dbReference type="Proteomes" id="UP000001554"/>
    </source>
</evidence>
<feature type="compositionally biased region" description="Polar residues" evidence="1">
    <location>
        <begin position="402"/>
        <end position="421"/>
    </location>
</feature>
<name>A0A9J7M988_BRAFL</name>
<proteinExistence type="predicted"/>
<reference evidence="2" key="1">
    <citation type="journal article" date="2020" name="Nat. Ecol. Evol.">
        <title>Deeply conserved synteny resolves early events in vertebrate evolution.</title>
        <authorList>
            <person name="Simakov O."/>
            <person name="Marletaz F."/>
            <person name="Yue J.X."/>
            <person name="O'Connell B."/>
            <person name="Jenkins J."/>
            <person name="Brandt A."/>
            <person name="Calef R."/>
            <person name="Tung C.H."/>
            <person name="Huang T.K."/>
            <person name="Schmutz J."/>
            <person name="Satoh N."/>
            <person name="Yu J.K."/>
            <person name="Putnam N.H."/>
            <person name="Green R.E."/>
            <person name="Rokhsar D.S."/>
        </authorList>
    </citation>
    <scope>NUCLEOTIDE SEQUENCE [LARGE SCALE GENOMIC DNA]</scope>
    <source>
        <strain evidence="2">S238N-H82</strain>
    </source>
</reference>
<gene>
    <name evidence="3" type="primary">LOC118430119</name>
</gene>
<reference evidence="3" key="2">
    <citation type="submission" date="2025-08" db="UniProtKB">
        <authorList>
            <consortium name="RefSeq"/>
        </authorList>
    </citation>
    <scope>IDENTIFICATION</scope>
    <source>
        <strain evidence="3">S238N-H82</strain>
        <tissue evidence="3">Testes</tissue>
    </source>
</reference>
<dbReference type="GeneID" id="118430119"/>
<dbReference type="RefSeq" id="XP_035696723.1">
    <property type="nucleotide sequence ID" value="XM_035840830.1"/>
</dbReference>
<feature type="compositionally biased region" description="Polar residues" evidence="1">
    <location>
        <begin position="217"/>
        <end position="227"/>
    </location>
</feature>
<dbReference type="KEGG" id="bfo:118430119"/>
<feature type="compositionally biased region" description="Basic residues" evidence="1">
    <location>
        <begin position="59"/>
        <end position="68"/>
    </location>
</feature>
<feature type="compositionally biased region" description="Polar residues" evidence="1">
    <location>
        <begin position="303"/>
        <end position="319"/>
    </location>
</feature>
<feature type="region of interest" description="Disordered" evidence="1">
    <location>
        <begin position="280"/>
        <end position="369"/>
    </location>
</feature>
<feature type="region of interest" description="Disordered" evidence="1">
    <location>
        <begin position="214"/>
        <end position="240"/>
    </location>
</feature>
<accession>A0A9J7M988</accession>
<dbReference type="OrthoDB" id="10055950at2759"/>
<feature type="region of interest" description="Disordered" evidence="1">
    <location>
        <begin position="383"/>
        <end position="457"/>
    </location>
</feature>
<feature type="compositionally biased region" description="Polar residues" evidence="1">
    <location>
        <begin position="356"/>
        <end position="369"/>
    </location>
</feature>
<evidence type="ECO:0000313" key="3">
    <source>
        <dbReference type="RefSeq" id="XP_035696723.1"/>
    </source>
</evidence>
<feature type="region of interest" description="Disordered" evidence="1">
    <location>
        <begin position="605"/>
        <end position="662"/>
    </location>
</feature>
<protein>
    <submittedName>
        <fullName evidence="3">Uncharacterized protein LOC118430119</fullName>
    </submittedName>
</protein>
<organism evidence="2 3">
    <name type="scientific">Branchiostoma floridae</name>
    <name type="common">Florida lancelet</name>
    <name type="synonym">Amphioxus</name>
    <dbReference type="NCBI Taxonomy" id="7739"/>
    <lineage>
        <taxon>Eukaryota</taxon>
        <taxon>Metazoa</taxon>
        <taxon>Chordata</taxon>
        <taxon>Cephalochordata</taxon>
        <taxon>Leptocardii</taxon>
        <taxon>Amphioxiformes</taxon>
        <taxon>Branchiostomatidae</taxon>
        <taxon>Branchiostoma</taxon>
    </lineage>
</organism>
<dbReference type="Proteomes" id="UP000001554">
    <property type="component" value="Chromosome 14"/>
</dbReference>
<feature type="region of interest" description="Disordered" evidence="1">
    <location>
        <begin position="579"/>
        <end position="598"/>
    </location>
</feature>
<feature type="region of interest" description="Disordered" evidence="1">
    <location>
        <begin position="1"/>
        <end position="103"/>
    </location>
</feature>
<feature type="region of interest" description="Disordered" evidence="1">
    <location>
        <begin position="500"/>
        <end position="542"/>
    </location>
</feature>
<feature type="compositionally biased region" description="Polar residues" evidence="1">
    <location>
        <begin position="429"/>
        <end position="443"/>
    </location>
</feature>
<dbReference type="AlphaFoldDB" id="A0A9J7M988"/>
<sequence length="662" mass="73165">MSGGTRTLRVEAEIHSSDRDDSTDKTTDAEMCTKCGRPVKDHVEAGNEVGSKCVWRLRAPPRRKRAAKRAADSQEPPGEARDATSPPEAAPEESSPSQTVSQDEIARLQAQRDKLLRQYEATRLQQEIAGLQAALGTSAADIAPPPPTQALGASAREPSAPAITNIPPPITLQDVKHQPRIQTALRKLSTSVDFLNDILGHSTDGDEYHADQETIDTDQWSPSSSFVQKDRDPNSVASRTGYMRRRLAIQSQRLRQLSRIHGETRVGIDHVRDWLENSHAAHPGEDVRSGSTDSGVRSPVVSPASQFGGSMPDVNSNDGQRYRQRHQSRMPARSQSFQLGQQRPSALNIKRRNQESRIPQRSQSFQLGQQRPTKFNITRRDQGKGEHFKYPAAGPSIGVRSPTVSPTSPFGGSVPDVNSSDGQRRQSRIPASSQSFQLGQQRPANIPPRDTGLTRTEGLMRRRSAQNERVQYWNSKLIMHEKKRIQISAVENWLEYHHHQSGPAPVDRRRHYSDTGGHQRGPYVGSTEAEISSSSHFGGSMPDLQSFKGKHYHGSLWSRGTTESSRKLSELGAIGEGVEESLPEDVRDEHIQSGKGQVAKLREKFPSTSTQYKDKRISKHSDGSRSALKGDIKVDEVSKAVGTGTKALADNSINNRRPNRSE</sequence>
<feature type="compositionally biased region" description="Polar residues" evidence="1">
    <location>
        <begin position="333"/>
        <end position="345"/>
    </location>
</feature>